<reference evidence="3 4" key="1">
    <citation type="submission" date="2017-09" db="EMBL/GenBank/DDBJ databases">
        <authorList>
            <person name="Ehlers B."/>
            <person name="Leendertz F.H."/>
        </authorList>
    </citation>
    <scope>NUCLEOTIDE SEQUENCE [LARGE SCALE GENOMIC DNA]</scope>
    <source>
        <strain evidence="3 4">DSM 27208</strain>
    </source>
</reference>
<evidence type="ECO:0000256" key="1">
    <source>
        <dbReference type="SAM" id="MobiDB-lite"/>
    </source>
</evidence>
<protein>
    <recommendedName>
        <fullName evidence="2">DUF8106 domain-containing protein</fullName>
    </recommendedName>
</protein>
<dbReference type="Pfam" id="PF26408">
    <property type="entry name" value="DUF8106"/>
    <property type="match status" value="1"/>
</dbReference>
<evidence type="ECO:0000259" key="2">
    <source>
        <dbReference type="Pfam" id="PF26408"/>
    </source>
</evidence>
<feature type="compositionally biased region" description="Polar residues" evidence="1">
    <location>
        <begin position="1"/>
        <end position="15"/>
    </location>
</feature>
<gene>
    <name evidence="3" type="ORF">SAMN06269185_0075</name>
</gene>
<dbReference type="Proteomes" id="UP000219453">
    <property type="component" value="Unassembled WGS sequence"/>
</dbReference>
<dbReference type="InterPro" id="IPR058419">
    <property type="entry name" value="DUF8106"/>
</dbReference>
<evidence type="ECO:0000313" key="3">
    <source>
        <dbReference type="EMBL" id="SNZ02649.1"/>
    </source>
</evidence>
<keyword evidence="4" id="KW-1185">Reference proteome</keyword>
<organism evidence="3 4">
    <name type="scientific">Natronoarchaeum philippinense</name>
    <dbReference type="NCBI Taxonomy" id="558529"/>
    <lineage>
        <taxon>Archaea</taxon>
        <taxon>Methanobacteriati</taxon>
        <taxon>Methanobacteriota</taxon>
        <taxon>Stenosarchaea group</taxon>
        <taxon>Halobacteria</taxon>
        <taxon>Halobacteriales</taxon>
        <taxon>Natronoarchaeaceae</taxon>
    </lineage>
</organism>
<dbReference type="EMBL" id="OBEJ01000001">
    <property type="protein sequence ID" value="SNZ02649.1"/>
    <property type="molecule type" value="Genomic_DNA"/>
</dbReference>
<name>A0A285MZM2_NATPI</name>
<accession>A0A285MZM2</accession>
<sequence>MAPATNTRSQSSETRPLTARKATLLCPECEHRSPPSGDWRRRRVGDREISRCPDCNAVVERRPTFDEHDRRTGAVTAFSSVARAAFDGSLAAVRHGVTTPARAVAAAIGRR</sequence>
<feature type="region of interest" description="Disordered" evidence="1">
    <location>
        <begin position="1"/>
        <end position="20"/>
    </location>
</feature>
<feature type="domain" description="DUF8106" evidence="2">
    <location>
        <begin position="20"/>
        <end position="62"/>
    </location>
</feature>
<proteinExistence type="predicted"/>
<dbReference type="AlphaFoldDB" id="A0A285MZM2"/>
<evidence type="ECO:0000313" key="4">
    <source>
        <dbReference type="Proteomes" id="UP000219453"/>
    </source>
</evidence>
<dbReference type="OrthoDB" id="209680at2157"/>
<dbReference type="RefSeq" id="WP_179747356.1">
    <property type="nucleotide sequence ID" value="NZ_OBEJ01000001.1"/>
</dbReference>